<comment type="caution">
    <text evidence="1">The sequence shown here is derived from an EMBL/GenBank/DDBJ whole genome shotgun (WGS) entry which is preliminary data.</text>
</comment>
<dbReference type="EMBL" id="BART01016162">
    <property type="protein sequence ID" value="GAG78278.1"/>
    <property type="molecule type" value="Genomic_DNA"/>
</dbReference>
<reference evidence="1" key="1">
    <citation type="journal article" date="2014" name="Front. Microbiol.">
        <title>High frequency of phylogenetically diverse reductive dehalogenase-homologous genes in deep subseafloor sedimentary metagenomes.</title>
        <authorList>
            <person name="Kawai M."/>
            <person name="Futagami T."/>
            <person name="Toyoda A."/>
            <person name="Takaki Y."/>
            <person name="Nishi S."/>
            <person name="Hori S."/>
            <person name="Arai W."/>
            <person name="Tsubouchi T."/>
            <person name="Morono Y."/>
            <person name="Uchiyama I."/>
            <person name="Ito T."/>
            <person name="Fujiyama A."/>
            <person name="Inagaki F."/>
            <person name="Takami H."/>
        </authorList>
    </citation>
    <scope>NUCLEOTIDE SEQUENCE</scope>
    <source>
        <strain evidence="1">Expedition CK06-06</strain>
    </source>
</reference>
<name>X1B1Y0_9ZZZZ</name>
<accession>X1B1Y0</accession>
<gene>
    <name evidence="1" type="ORF">S01H4_31170</name>
</gene>
<protein>
    <submittedName>
        <fullName evidence="1">Uncharacterized protein</fullName>
    </submittedName>
</protein>
<feature type="non-terminal residue" evidence="1">
    <location>
        <position position="1"/>
    </location>
</feature>
<proteinExistence type="predicted"/>
<organism evidence="1">
    <name type="scientific">marine sediment metagenome</name>
    <dbReference type="NCBI Taxonomy" id="412755"/>
    <lineage>
        <taxon>unclassified sequences</taxon>
        <taxon>metagenomes</taxon>
        <taxon>ecological metagenomes</taxon>
    </lineage>
</organism>
<dbReference type="AlphaFoldDB" id="X1B1Y0"/>
<evidence type="ECO:0000313" key="1">
    <source>
        <dbReference type="EMBL" id="GAG78278.1"/>
    </source>
</evidence>
<sequence>TIALNVQGTIIDRLVEAFSKGPDFQIVDHQFYAMFSDPNKARKYVKESLQDLVDLFGLEAKELIVEKDKRKSERKVYTFYTFPEKILEILEGEYVDTDEVLGEKRVSEKFDKTVFISLFLANISVHRDNLKKIGGVYTVNGICNIFSLIFLISLLPKVDVIETHPILRDPSYDSDRMSVIPKSWMMKEVLLDLLEPLMKIFAYRLGGGEWLKSIDTTEARRKIHNQTRFLLKDINRWILGELCRVEIDIFVSIGSIFAEVIVDTSSED</sequence>